<evidence type="ECO:0000313" key="2">
    <source>
        <dbReference type="Proteomes" id="UP000008722"/>
    </source>
</evidence>
<accession>E4UAU7</accession>
<reference evidence="2" key="1">
    <citation type="submission" date="2010-11" db="EMBL/GenBank/DDBJ databases">
        <title>The complete sequence of plasmid of Oceanithermus profundus DSM 14977.</title>
        <authorList>
            <consortium name="US DOE Joint Genome Institute (JGI-PGF)"/>
            <person name="Lucas S."/>
            <person name="Copeland A."/>
            <person name="Lapidus A."/>
            <person name="Bruce D."/>
            <person name="Goodwin L."/>
            <person name="Pitluck S."/>
            <person name="Kyrpides N."/>
            <person name="Mavromatis K."/>
            <person name="Pagani I."/>
            <person name="Ivanova N."/>
            <person name="Zhang X."/>
            <person name="Brettin T."/>
            <person name="Detter J.C."/>
            <person name="Tapia R."/>
            <person name="Han C."/>
            <person name="Land M."/>
            <person name="Hauser L."/>
            <person name="Markowitz V."/>
            <person name="Cheng J.-F."/>
            <person name="Hugenholtz P."/>
            <person name="Woyke T."/>
            <person name="Wu D."/>
            <person name="Tindall B."/>
            <person name="Faehnrich R."/>
            <person name="Brambilla E."/>
            <person name="Klenk H.-P."/>
            <person name="Eisen J.A."/>
        </authorList>
    </citation>
    <scope>NUCLEOTIDE SEQUENCE [LARGE SCALE GENOMIC DNA]</scope>
    <source>
        <strain evidence="2">DSM 14977 / NBRC 100410 / VKM B-2274 / 506</strain>
        <plasmid evidence="2">Plasmid pOCEPR01</plasmid>
    </source>
</reference>
<dbReference type="AlphaFoldDB" id="E4UAU7"/>
<reference evidence="1 2" key="2">
    <citation type="journal article" date="2011" name="Stand. Genomic Sci.">
        <title>Complete genome sequence of Oceanithermus profundus type strain (506).</title>
        <authorList>
            <person name="Pati A."/>
            <person name="Zhang X."/>
            <person name="Lapidus A."/>
            <person name="Nolan M."/>
            <person name="Lucas S."/>
            <person name="Del Rio T.G."/>
            <person name="Tice H."/>
            <person name="Cheng J.F."/>
            <person name="Tapia R."/>
            <person name="Han C."/>
            <person name="Goodwin L."/>
            <person name="Pitluck S."/>
            <person name="Liolios K."/>
            <person name="Pagani I."/>
            <person name="Ivanova N."/>
            <person name="Mavromatis K."/>
            <person name="Chen A."/>
            <person name="Palaniappan K."/>
            <person name="Hauser L."/>
            <person name="Jeffries C.D."/>
            <person name="Brambilla E.M."/>
            <person name="Rohl A."/>
            <person name="Mwirichia R."/>
            <person name="Rohde M."/>
            <person name="Tindall B.J."/>
            <person name="Sikorski J."/>
            <person name="Wirth R."/>
            <person name="Goker M."/>
            <person name="Woyke T."/>
            <person name="Detter J.C."/>
            <person name="Bristow J."/>
            <person name="Eisen J.A."/>
            <person name="Markowitz V."/>
            <person name="Hugenholtz P."/>
            <person name="Kyrpides N.C."/>
            <person name="Klenk H.P."/>
            <person name="Land M."/>
        </authorList>
    </citation>
    <scope>NUCLEOTIDE SEQUENCE [LARGE SCALE GENOMIC DNA]</scope>
    <source>
        <strain evidence="2">DSM 14977 / NBRC 100410 / VKM B-2274 / 506</strain>
        <plasmid evidence="2">Plasmid pOCEPR01</plasmid>
    </source>
</reference>
<proteinExistence type="predicted"/>
<sequence length="357" mass="40125">MSNAEVLAQLGFSASTENPFYLTFDPSRPEPSEQLFAIADRAALAEPYRAYREAVREALEEVERPPQRLGLSFNKKALGHLAQLLTRLPEEDSLKELGRFLLRWSEEGFDAFPDETLEHDYGRSLNDSASLWFDDLMGELKRQGFELTEYSVEPFGYRNYLKGRVSGTFSKRALAEIEEVLPDPVAAAASELYYEAARYAAAKGLLEEAYEPSVTRDLMGLLKKAGHARYRTLLLFLVTGDLDGFADATGELNAADLAEAIDADWLEKAEAAFHVEFNDRDGDDPLRDVADSLQRALRDWYERELEGSFADRLDWLARAIEHALAKAQPVQDPTLEQMKARLRGFGILEEESEDAAA</sequence>
<dbReference type="RefSeq" id="WP_013449712.1">
    <property type="nucleotide sequence ID" value="NC_014753.1"/>
</dbReference>
<name>E4UAU7_OCEP5</name>
<gene>
    <name evidence="1" type="ordered locus">Ocepr_2284</name>
</gene>
<dbReference type="EMBL" id="CP002362">
    <property type="protein sequence ID" value="ADR37732.1"/>
    <property type="molecule type" value="Genomic_DNA"/>
</dbReference>
<keyword evidence="2" id="KW-1185">Reference proteome</keyword>
<evidence type="ECO:0000313" key="1">
    <source>
        <dbReference type="EMBL" id="ADR37732.1"/>
    </source>
</evidence>
<protein>
    <submittedName>
        <fullName evidence="1">Uncharacterized protein</fullName>
    </submittedName>
</protein>
<keyword evidence="1" id="KW-0614">Plasmid</keyword>
<dbReference type="Proteomes" id="UP000008722">
    <property type="component" value="Plasmid pOCEPR01"/>
</dbReference>
<dbReference type="HOGENOM" id="CLU_775761_0_0_0"/>
<geneLocation type="plasmid" evidence="1 2">
    <name>pOCEPR01</name>
</geneLocation>
<dbReference type="KEGG" id="opr:Ocepr_2284"/>
<organism evidence="1 2">
    <name type="scientific">Oceanithermus profundus (strain DSM 14977 / NBRC 100410 / VKM B-2274 / 506)</name>
    <dbReference type="NCBI Taxonomy" id="670487"/>
    <lineage>
        <taxon>Bacteria</taxon>
        <taxon>Thermotogati</taxon>
        <taxon>Deinococcota</taxon>
        <taxon>Deinococci</taxon>
        <taxon>Thermales</taxon>
        <taxon>Thermaceae</taxon>
        <taxon>Oceanithermus</taxon>
    </lineage>
</organism>